<keyword evidence="7" id="KW-0406">Ion transport</keyword>
<evidence type="ECO:0000256" key="11">
    <source>
        <dbReference type="SAM" id="SignalP"/>
    </source>
</evidence>
<feature type="chain" id="PRO_5046176025" evidence="11">
    <location>
        <begin position="48"/>
        <end position="416"/>
    </location>
</feature>
<dbReference type="InterPro" id="IPR023614">
    <property type="entry name" value="Porin_dom_sf"/>
</dbReference>
<reference evidence="13 14" key="1">
    <citation type="submission" date="2023-07" db="EMBL/GenBank/DDBJ databases">
        <authorList>
            <person name="Peeters C."/>
        </authorList>
    </citation>
    <scope>NUCLEOTIDE SEQUENCE [LARGE SCALE GENOMIC DNA]</scope>
    <source>
        <strain evidence="13 14">LMG 18101</strain>
    </source>
</reference>
<dbReference type="Pfam" id="PF13609">
    <property type="entry name" value="Porin_4"/>
    <property type="match status" value="1"/>
</dbReference>
<keyword evidence="6 11" id="KW-0732">Signal</keyword>
<keyword evidence="14" id="KW-1185">Reference proteome</keyword>
<evidence type="ECO:0000256" key="5">
    <source>
        <dbReference type="ARBA" id="ARBA00022692"/>
    </source>
</evidence>
<evidence type="ECO:0000259" key="12">
    <source>
        <dbReference type="Pfam" id="PF13609"/>
    </source>
</evidence>
<feature type="signal peptide" evidence="11">
    <location>
        <begin position="1"/>
        <end position="47"/>
    </location>
</feature>
<evidence type="ECO:0000256" key="2">
    <source>
        <dbReference type="ARBA" id="ARBA00011233"/>
    </source>
</evidence>
<keyword evidence="9" id="KW-0472">Membrane</keyword>
<dbReference type="Gene3D" id="2.40.160.10">
    <property type="entry name" value="Porin"/>
    <property type="match status" value="1"/>
</dbReference>
<feature type="domain" description="Porin" evidence="12">
    <location>
        <begin position="34"/>
        <end position="336"/>
    </location>
</feature>
<dbReference type="InterPro" id="IPR033900">
    <property type="entry name" value="Gram_neg_porin_domain"/>
</dbReference>
<gene>
    <name evidence="13" type="ORF">LMG18101_03704</name>
</gene>
<evidence type="ECO:0000256" key="10">
    <source>
        <dbReference type="ARBA" id="ARBA00023237"/>
    </source>
</evidence>
<keyword evidence="3" id="KW-0813">Transport</keyword>
<dbReference type="PANTHER" id="PTHR34501:SF9">
    <property type="entry name" value="MAJOR OUTER MEMBRANE PROTEIN P.IA"/>
    <property type="match status" value="1"/>
</dbReference>
<protein>
    <submittedName>
        <fullName evidence="13">Outer membrane porin protein 32</fullName>
    </submittedName>
</protein>
<comment type="subunit">
    <text evidence="2">Homotrimer.</text>
</comment>
<comment type="caution">
    <text evidence="13">The sequence shown here is derived from an EMBL/GenBank/DDBJ whole genome shotgun (WGS) entry which is preliminary data.</text>
</comment>
<keyword evidence="8" id="KW-0626">Porin</keyword>
<dbReference type="InterPro" id="IPR050298">
    <property type="entry name" value="Gram-neg_bact_OMP"/>
</dbReference>
<comment type="subcellular location">
    <subcellularLocation>
        <location evidence="1">Cell outer membrane</location>
        <topology evidence="1">Multi-pass membrane protein</topology>
    </subcellularLocation>
</comment>
<dbReference type="InterPro" id="IPR002299">
    <property type="entry name" value="Porin_Neis"/>
</dbReference>
<keyword evidence="4" id="KW-1134">Transmembrane beta strand</keyword>
<evidence type="ECO:0000256" key="4">
    <source>
        <dbReference type="ARBA" id="ARBA00022452"/>
    </source>
</evidence>
<dbReference type="SUPFAM" id="SSF56935">
    <property type="entry name" value="Porins"/>
    <property type="match status" value="1"/>
</dbReference>
<evidence type="ECO:0000256" key="9">
    <source>
        <dbReference type="ARBA" id="ARBA00023136"/>
    </source>
</evidence>
<accession>A0ABM9K9X7</accession>
<name>A0ABM9K9X7_9RALS</name>
<keyword evidence="5" id="KW-0812">Transmembrane</keyword>
<sequence>MHGFPKVLEITKTEITTMKTTRAKFSVKPVCACAALLCAGVSMHASAQSSVTLYGVVDNAFAYSSNQGGHSNTYINSGALLASKFGLYGTEDLGGGNTALFRLESGINAATGAQSKSGYMFNRQAYVGLSNTNYGQVILGRAYTPYFQYVASLGPTNVLTGAVGAHPGDVDALDTTLRMQNSITYTLPVFGGLQAGVQYGLGEQAGSISNGSSVSAGLRYDYQGFGWGVGYTRLKNLADNTTANKTASFGNVGDFAINSPVNAGYASADSAQLIATAARYTFGKAMVGLNYSNVQYKPGAFSSFTQSATFNTVGVIATYDLTPAFRWAVGYSYTAEKARNGITSPAKYNQFTMEQLYSLSKRTAFYAIQGYQRASGQRLANGAIVDAVASVGDSQNGTPSNGRSQFVGMVGVRHSF</sequence>
<organism evidence="13 14">
    <name type="scientific">Ralstonia flaminis</name>
    <dbReference type="NCBI Taxonomy" id="3058597"/>
    <lineage>
        <taxon>Bacteria</taxon>
        <taxon>Pseudomonadati</taxon>
        <taxon>Pseudomonadota</taxon>
        <taxon>Betaproteobacteria</taxon>
        <taxon>Burkholderiales</taxon>
        <taxon>Burkholderiaceae</taxon>
        <taxon>Ralstonia</taxon>
    </lineage>
</organism>
<evidence type="ECO:0000256" key="6">
    <source>
        <dbReference type="ARBA" id="ARBA00022729"/>
    </source>
</evidence>
<evidence type="ECO:0000256" key="7">
    <source>
        <dbReference type="ARBA" id="ARBA00023065"/>
    </source>
</evidence>
<proteinExistence type="predicted"/>
<dbReference type="PRINTS" id="PR00184">
    <property type="entry name" value="NEISSPPORIN"/>
</dbReference>
<dbReference type="CDD" id="cd00342">
    <property type="entry name" value="gram_neg_porins"/>
    <property type="match status" value="1"/>
</dbReference>
<evidence type="ECO:0000256" key="3">
    <source>
        <dbReference type="ARBA" id="ARBA00022448"/>
    </source>
</evidence>
<evidence type="ECO:0000313" key="14">
    <source>
        <dbReference type="Proteomes" id="UP001189757"/>
    </source>
</evidence>
<evidence type="ECO:0000256" key="1">
    <source>
        <dbReference type="ARBA" id="ARBA00004571"/>
    </source>
</evidence>
<evidence type="ECO:0000256" key="8">
    <source>
        <dbReference type="ARBA" id="ARBA00023114"/>
    </source>
</evidence>
<keyword evidence="10" id="KW-0998">Cell outer membrane</keyword>
<dbReference type="Proteomes" id="UP001189757">
    <property type="component" value="Unassembled WGS sequence"/>
</dbReference>
<dbReference type="EMBL" id="CATZLL010000012">
    <property type="protein sequence ID" value="CAJ0818703.1"/>
    <property type="molecule type" value="Genomic_DNA"/>
</dbReference>
<dbReference type="PANTHER" id="PTHR34501">
    <property type="entry name" value="PROTEIN YDDL-RELATED"/>
    <property type="match status" value="1"/>
</dbReference>
<evidence type="ECO:0000313" key="13">
    <source>
        <dbReference type="EMBL" id="CAJ0818703.1"/>
    </source>
</evidence>